<accession>A0ABW2IMM3</accession>
<protein>
    <submittedName>
        <fullName evidence="1">Copper chaperone PCu(A)C</fullName>
    </submittedName>
</protein>
<evidence type="ECO:0000313" key="1">
    <source>
        <dbReference type="EMBL" id="MFC7292403.1"/>
    </source>
</evidence>
<dbReference type="RefSeq" id="WP_382167803.1">
    <property type="nucleotide sequence ID" value="NZ_JBHTBR010000005.1"/>
</dbReference>
<comment type="caution">
    <text evidence="1">The sequence shown here is derived from an EMBL/GenBank/DDBJ whole genome shotgun (WGS) entry which is preliminary data.</text>
</comment>
<keyword evidence="2" id="KW-1185">Reference proteome</keyword>
<dbReference type="SUPFAM" id="SSF110087">
    <property type="entry name" value="DR1885-like metal-binding protein"/>
    <property type="match status" value="1"/>
</dbReference>
<proteinExistence type="predicted"/>
<gene>
    <name evidence="1" type="ORF">ACFQS8_12300</name>
</gene>
<dbReference type="InterPro" id="IPR058248">
    <property type="entry name" value="Lxx211020-like"/>
</dbReference>
<dbReference type="InterPro" id="IPR007410">
    <property type="entry name" value="LpqE-like"/>
</dbReference>
<evidence type="ECO:0000313" key="2">
    <source>
        <dbReference type="Proteomes" id="UP001596492"/>
    </source>
</evidence>
<dbReference type="PANTHER" id="PTHR36302:SF1">
    <property type="entry name" value="COPPER CHAPERONE PCU(A)C"/>
    <property type="match status" value="1"/>
</dbReference>
<dbReference type="PANTHER" id="PTHR36302">
    <property type="entry name" value="BLR7088 PROTEIN"/>
    <property type="match status" value="1"/>
</dbReference>
<organism evidence="1 2">
    <name type="scientific">Hirschia litorea</name>
    <dbReference type="NCBI Taxonomy" id="1199156"/>
    <lineage>
        <taxon>Bacteria</taxon>
        <taxon>Pseudomonadati</taxon>
        <taxon>Pseudomonadota</taxon>
        <taxon>Alphaproteobacteria</taxon>
        <taxon>Hyphomonadales</taxon>
        <taxon>Hyphomonadaceae</taxon>
        <taxon>Hirschia</taxon>
    </lineage>
</organism>
<name>A0ABW2IMM3_9PROT</name>
<dbReference type="Pfam" id="PF04314">
    <property type="entry name" value="PCuAC"/>
    <property type="match status" value="1"/>
</dbReference>
<dbReference type="Gene3D" id="2.60.40.1890">
    <property type="entry name" value="PCu(A)C copper chaperone"/>
    <property type="match status" value="1"/>
</dbReference>
<reference evidence="2" key="1">
    <citation type="journal article" date="2019" name="Int. J. Syst. Evol. Microbiol.">
        <title>The Global Catalogue of Microorganisms (GCM) 10K type strain sequencing project: providing services to taxonomists for standard genome sequencing and annotation.</title>
        <authorList>
            <consortium name="The Broad Institute Genomics Platform"/>
            <consortium name="The Broad Institute Genome Sequencing Center for Infectious Disease"/>
            <person name="Wu L."/>
            <person name="Ma J."/>
        </authorList>
    </citation>
    <scope>NUCLEOTIDE SEQUENCE [LARGE SCALE GENOMIC DNA]</scope>
    <source>
        <strain evidence="2">CCUG 51308</strain>
    </source>
</reference>
<sequence length="177" mass="18905">MTAYNWVKGFGLGCAAFAMIAACSPKSETVETTANQAQEDTQKVDERIAESAIIVSDALIRTPLGGKNVTAGYFSLTLGQDDRLLYASTDVAEKIELHTVEMTDGVMQMREMEGVDIKAGQAVVFAPKGEHLMIFGVKPLNEGDIVEVTFGFESGRTATANFTVGMPDVSKGAGHNH</sequence>
<dbReference type="EMBL" id="JBHTBR010000005">
    <property type="protein sequence ID" value="MFC7292403.1"/>
    <property type="molecule type" value="Genomic_DNA"/>
</dbReference>
<dbReference type="InterPro" id="IPR036182">
    <property type="entry name" value="PCuAC_sf"/>
</dbReference>
<dbReference type="Proteomes" id="UP001596492">
    <property type="component" value="Unassembled WGS sequence"/>
</dbReference>